<gene>
    <name evidence="1" type="ORF">SLS58_009233</name>
</gene>
<dbReference type="Pfam" id="PF17112">
    <property type="entry name" value="Tom6"/>
    <property type="match status" value="1"/>
</dbReference>
<reference evidence="1 2" key="1">
    <citation type="journal article" date="2023" name="Plant Dis.">
        <title>First Report of Diplodia intermedia Causing Canker and Dieback Diseases on Apple Trees in Canada.</title>
        <authorList>
            <person name="Ellouze W."/>
            <person name="Ilyukhin E."/>
            <person name="Sulman M."/>
            <person name="Ali S."/>
        </authorList>
    </citation>
    <scope>NUCLEOTIDE SEQUENCE [LARGE SCALE GENOMIC DNA]</scope>
    <source>
        <strain evidence="1 2">M45-28</strain>
    </source>
</reference>
<sequence>MVPKRAPAPARRPESQSMFSTAYATVTNPENRPVITGVAMFAAGVAFLHSSWSELLLPA</sequence>
<dbReference type="InterPro" id="IPR020266">
    <property type="entry name" value="Tom6"/>
</dbReference>
<dbReference type="EMBL" id="JAKEKT020000087">
    <property type="protein sequence ID" value="KAL1637630.1"/>
    <property type="molecule type" value="Genomic_DNA"/>
</dbReference>
<accession>A0ABR3TDJ4</accession>
<evidence type="ECO:0000313" key="1">
    <source>
        <dbReference type="EMBL" id="KAL1637630.1"/>
    </source>
</evidence>
<dbReference type="Proteomes" id="UP001521184">
    <property type="component" value="Unassembled WGS sequence"/>
</dbReference>
<name>A0ABR3TDJ4_9PEZI</name>
<organism evidence="1 2">
    <name type="scientific">Diplodia intermedia</name>
    <dbReference type="NCBI Taxonomy" id="856260"/>
    <lineage>
        <taxon>Eukaryota</taxon>
        <taxon>Fungi</taxon>
        <taxon>Dikarya</taxon>
        <taxon>Ascomycota</taxon>
        <taxon>Pezizomycotina</taxon>
        <taxon>Dothideomycetes</taxon>
        <taxon>Dothideomycetes incertae sedis</taxon>
        <taxon>Botryosphaeriales</taxon>
        <taxon>Botryosphaeriaceae</taxon>
        <taxon>Diplodia</taxon>
    </lineage>
</organism>
<evidence type="ECO:0000313" key="2">
    <source>
        <dbReference type="Proteomes" id="UP001521184"/>
    </source>
</evidence>
<comment type="caution">
    <text evidence="1">The sequence shown here is derived from an EMBL/GenBank/DDBJ whole genome shotgun (WGS) entry which is preliminary data.</text>
</comment>
<evidence type="ECO:0008006" key="3">
    <source>
        <dbReference type="Google" id="ProtNLM"/>
    </source>
</evidence>
<proteinExistence type="predicted"/>
<protein>
    <recommendedName>
        <fullName evidence="3">TOM core complex subunit Tom6</fullName>
    </recommendedName>
</protein>
<keyword evidence="2" id="KW-1185">Reference proteome</keyword>